<proteinExistence type="predicted"/>
<reference evidence="2" key="1">
    <citation type="journal article" date="2019" name="Int. J. Syst. Evol. Microbiol.">
        <title>The Global Catalogue of Microorganisms (GCM) 10K type strain sequencing project: providing services to taxonomists for standard genome sequencing and annotation.</title>
        <authorList>
            <consortium name="The Broad Institute Genomics Platform"/>
            <consortium name="The Broad Institute Genome Sequencing Center for Infectious Disease"/>
            <person name="Wu L."/>
            <person name="Ma J."/>
        </authorList>
    </citation>
    <scope>NUCLEOTIDE SEQUENCE [LARGE SCALE GENOMIC DNA]</scope>
    <source>
        <strain evidence="2">JCM 11882</strain>
    </source>
</reference>
<protein>
    <submittedName>
        <fullName evidence="1">DUF2804 domain-containing protein</fullName>
    </submittedName>
</protein>
<evidence type="ECO:0000313" key="2">
    <source>
        <dbReference type="Proteomes" id="UP001595836"/>
    </source>
</evidence>
<gene>
    <name evidence="1" type="ORF">ACFO7U_10540</name>
</gene>
<organism evidence="1 2">
    <name type="scientific">Dietzia aurantiaca</name>
    <dbReference type="NCBI Taxonomy" id="983873"/>
    <lineage>
        <taxon>Bacteria</taxon>
        <taxon>Bacillati</taxon>
        <taxon>Actinomycetota</taxon>
        <taxon>Actinomycetes</taxon>
        <taxon>Mycobacteriales</taxon>
        <taxon>Dietziaceae</taxon>
        <taxon>Dietzia</taxon>
    </lineage>
</organism>
<accession>A0ABV9PQN4</accession>
<dbReference type="PANTHER" id="PTHR35868:SF3">
    <property type="entry name" value="DUF2804 DOMAIN-CONTAINING PROTEIN"/>
    <property type="match status" value="1"/>
</dbReference>
<name>A0ABV9PQN4_9ACTN</name>
<comment type="caution">
    <text evidence="1">The sequence shown here is derived from an EMBL/GenBank/DDBJ whole genome shotgun (WGS) entry which is preliminary data.</text>
</comment>
<dbReference type="Pfam" id="PF10974">
    <property type="entry name" value="DUF2804"/>
    <property type="match status" value="1"/>
</dbReference>
<dbReference type="EMBL" id="JBHSHP010000023">
    <property type="protein sequence ID" value="MFC4755216.1"/>
    <property type="molecule type" value="Genomic_DNA"/>
</dbReference>
<dbReference type="Proteomes" id="UP001595836">
    <property type="component" value="Unassembled WGS sequence"/>
</dbReference>
<keyword evidence="2" id="KW-1185">Reference proteome</keyword>
<dbReference type="PANTHER" id="PTHR35868">
    <property type="entry name" value="DUF2804 DOMAIN-CONTAINING PROTEIN-RELATED"/>
    <property type="match status" value="1"/>
</dbReference>
<dbReference type="InterPro" id="IPR021243">
    <property type="entry name" value="DUF2804"/>
</dbReference>
<evidence type="ECO:0000313" key="1">
    <source>
        <dbReference type="EMBL" id="MFC4755216.1"/>
    </source>
</evidence>
<dbReference type="RefSeq" id="WP_344989408.1">
    <property type="nucleotide sequence ID" value="NZ_BAABCD010000008.1"/>
</dbReference>
<sequence>MTVEREITSITDLAHGRRLNPAAVGWSRSPVFRTAISGWGRTKRWEYWGIVTDRFVVGLTVAGLDYLANCAVYVLDRSTDVETVRSGIQPFGAPAFGDQPGDGTIHFAAGLGSTRVAITIDDDNAAGAATTIRVRAKGLQVDLAVRRPPHDSLGVVVPWGEKRFQYTLKDLANPVGGTVTIDGRRHDLGEGWAVLDRGRGRWPYSNVWNWGAGSGVVGDSVRAIQVGGKWTDGTGSTENGILVDGRMHKLGDDLEWTYEADSPTSHWRVRGERLDASLTPFHLRRDITELGVLAVKTRQAFGTWNGSAVLDDGATVSLNGLVGWAEESRNRW</sequence>